<keyword evidence="2" id="KW-1133">Transmembrane helix</keyword>
<keyword evidence="4" id="KW-1185">Reference proteome</keyword>
<protein>
    <submittedName>
        <fullName evidence="3">DUF5803 family protein</fullName>
    </submittedName>
</protein>
<gene>
    <name evidence="3" type="ORF">NDI56_05085</name>
</gene>
<evidence type="ECO:0000256" key="1">
    <source>
        <dbReference type="SAM" id="MobiDB-lite"/>
    </source>
</evidence>
<proteinExistence type="predicted"/>
<evidence type="ECO:0000256" key="2">
    <source>
        <dbReference type="SAM" id="Phobius"/>
    </source>
</evidence>
<dbReference type="Pfam" id="PF19119">
    <property type="entry name" value="DUF5803"/>
    <property type="match status" value="1"/>
</dbReference>
<reference evidence="3 4" key="1">
    <citation type="submission" date="2022-06" db="EMBL/GenBank/DDBJ databases">
        <title>Haloarcula sp. a new haloarchaeum isolate from saline soil.</title>
        <authorList>
            <person name="Strakova D."/>
            <person name="Galisteo C."/>
            <person name="Sanchez-Porro C."/>
            <person name="Ventosa A."/>
        </authorList>
    </citation>
    <scope>NUCLEOTIDE SEQUENCE [LARGE SCALE GENOMIC DNA]</scope>
    <source>
        <strain evidence="3 4">S1CR25-12</strain>
    </source>
</reference>
<evidence type="ECO:0000313" key="4">
    <source>
        <dbReference type="Proteomes" id="UP001259659"/>
    </source>
</evidence>
<name>A0ABU2F911_9EURY</name>
<feature type="compositionally biased region" description="Acidic residues" evidence="1">
    <location>
        <begin position="243"/>
        <end position="255"/>
    </location>
</feature>
<evidence type="ECO:0000313" key="3">
    <source>
        <dbReference type="EMBL" id="MDS0258765.1"/>
    </source>
</evidence>
<dbReference type="EMBL" id="JAMQON010000001">
    <property type="protein sequence ID" value="MDS0258765.1"/>
    <property type="molecule type" value="Genomic_DNA"/>
</dbReference>
<dbReference type="InterPro" id="IPR043826">
    <property type="entry name" value="DUF5803"/>
</dbReference>
<dbReference type="Proteomes" id="UP001259659">
    <property type="component" value="Unassembled WGS sequence"/>
</dbReference>
<keyword evidence="2" id="KW-0812">Transmembrane</keyword>
<organism evidence="3 4">
    <name type="scientific">Haloarcula saliterrae</name>
    <dbReference type="NCBI Taxonomy" id="2950534"/>
    <lineage>
        <taxon>Archaea</taxon>
        <taxon>Methanobacteriati</taxon>
        <taxon>Methanobacteriota</taxon>
        <taxon>Stenosarchaea group</taxon>
        <taxon>Halobacteria</taxon>
        <taxon>Halobacteriales</taxon>
        <taxon>Haloarculaceae</taxon>
        <taxon>Haloarcula</taxon>
    </lineage>
</organism>
<comment type="caution">
    <text evidence="3">The sequence shown here is derived from an EMBL/GenBank/DDBJ whole genome shotgun (WGS) entry which is preliminary data.</text>
</comment>
<keyword evidence="2" id="KW-0472">Membrane</keyword>
<feature type="transmembrane region" description="Helical" evidence="2">
    <location>
        <begin position="205"/>
        <end position="227"/>
    </location>
</feature>
<dbReference type="PROSITE" id="PS51257">
    <property type="entry name" value="PROKAR_LIPOPROTEIN"/>
    <property type="match status" value="1"/>
</dbReference>
<sequence>MQRRILALLAVLALVGLAGCTGIFGPEEVDSDQLNENASYDWDTEANASLTLNRTSYRAVYDIPDNSTFTIYNRDDLGREESVPVSALRFRYDNGTVISPANSSLTADRTGRSTIIRLPNNSSGQVAYSAPRQGKSFSTPTYASGYNYSVTLPPGRRVGIPLLSQVTPGGYETETNATTNRMTVTWDEPVDARAIRLRFYLERDLYIFGGLAAIAVVVGGVGTVYYWRQLQAVRRRRQEAGIDLEEEYDDDDFGDDGPPPGMR</sequence>
<feature type="region of interest" description="Disordered" evidence="1">
    <location>
        <begin position="243"/>
        <end position="263"/>
    </location>
</feature>
<accession>A0ABU2F911</accession>
<dbReference type="RefSeq" id="WP_310918326.1">
    <property type="nucleotide sequence ID" value="NZ_JAMQON010000001.1"/>
</dbReference>